<dbReference type="PANTHER" id="PTHR34989:SF1">
    <property type="entry name" value="PROTEIN HDED"/>
    <property type="match status" value="1"/>
</dbReference>
<protein>
    <recommendedName>
        <fullName evidence="4">HdeD family acid-resistance protein</fullName>
    </recommendedName>
</protein>
<feature type="transmembrane region" description="Helical" evidence="2">
    <location>
        <begin position="92"/>
        <end position="114"/>
    </location>
</feature>
<evidence type="ECO:0000313" key="3">
    <source>
        <dbReference type="EMBL" id="CAA9527563.1"/>
    </source>
</evidence>
<evidence type="ECO:0000256" key="2">
    <source>
        <dbReference type="SAM" id="Phobius"/>
    </source>
</evidence>
<accession>A0A6J4TNX1</accession>
<keyword evidence="2" id="KW-0472">Membrane</keyword>
<name>A0A6J4TNX1_9SPHN</name>
<feature type="non-terminal residue" evidence="3">
    <location>
        <position position="115"/>
    </location>
</feature>
<keyword evidence="2" id="KW-1133">Transmembrane helix</keyword>
<dbReference type="GO" id="GO:0005886">
    <property type="term" value="C:plasma membrane"/>
    <property type="evidence" value="ECO:0007669"/>
    <property type="project" value="TreeGrafter"/>
</dbReference>
<sequence length="115" mass="11613">MATNQAGAAPAAADVRATDASARSDAMSGSLARNWGWVLLRGVLAIAAGVLALLLPGPAILALVLVFATYMIADGVVAIISAVLAARRHERWGWFVAEGLAGLAAGVLALLLPIA</sequence>
<evidence type="ECO:0000256" key="1">
    <source>
        <dbReference type="SAM" id="MobiDB-lite"/>
    </source>
</evidence>
<dbReference type="InterPro" id="IPR052712">
    <property type="entry name" value="Acid_resist_chaperone_HdeD"/>
</dbReference>
<reference evidence="3" key="1">
    <citation type="submission" date="2020-02" db="EMBL/GenBank/DDBJ databases">
        <authorList>
            <person name="Meier V. D."/>
        </authorList>
    </citation>
    <scope>NUCLEOTIDE SEQUENCE</scope>
    <source>
        <strain evidence="3">AVDCRST_MAG91</strain>
    </source>
</reference>
<keyword evidence="2" id="KW-0812">Transmembrane</keyword>
<organism evidence="3">
    <name type="scientific">uncultured Sphingomonadaceae bacterium</name>
    <dbReference type="NCBI Taxonomy" id="169976"/>
    <lineage>
        <taxon>Bacteria</taxon>
        <taxon>Pseudomonadati</taxon>
        <taxon>Pseudomonadota</taxon>
        <taxon>Alphaproteobacteria</taxon>
        <taxon>Sphingomonadales</taxon>
        <taxon>Sphingomonadaceae</taxon>
        <taxon>environmental samples</taxon>
    </lineage>
</organism>
<dbReference type="EMBL" id="CADCVX010000474">
    <property type="protein sequence ID" value="CAA9527563.1"/>
    <property type="molecule type" value="Genomic_DNA"/>
</dbReference>
<feature type="region of interest" description="Disordered" evidence="1">
    <location>
        <begin position="1"/>
        <end position="20"/>
    </location>
</feature>
<proteinExistence type="predicted"/>
<feature type="transmembrane region" description="Helical" evidence="2">
    <location>
        <begin position="60"/>
        <end position="85"/>
    </location>
</feature>
<dbReference type="AlphaFoldDB" id="A0A6J4TNX1"/>
<evidence type="ECO:0008006" key="4">
    <source>
        <dbReference type="Google" id="ProtNLM"/>
    </source>
</evidence>
<dbReference type="Pfam" id="PF03729">
    <property type="entry name" value="DUF308"/>
    <property type="match status" value="1"/>
</dbReference>
<gene>
    <name evidence="3" type="ORF">AVDCRST_MAG91-2671</name>
</gene>
<feature type="transmembrane region" description="Helical" evidence="2">
    <location>
        <begin position="35"/>
        <end position="54"/>
    </location>
</feature>
<dbReference type="PANTHER" id="PTHR34989">
    <property type="entry name" value="PROTEIN HDED"/>
    <property type="match status" value="1"/>
</dbReference>
<dbReference type="InterPro" id="IPR005325">
    <property type="entry name" value="DUF308_memb"/>
</dbReference>